<evidence type="ECO:0000313" key="1">
    <source>
        <dbReference type="EMBL" id="KAE9285508.1"/>
    </source>
</evidence>
<dbReference type="Proteomes" id="UP000434957">
    <property type="component" value="Unassembled WGS sequence"/>
</dbReference>
<gene>
    <name evidence="1" type="ORF">PR003_g26562</name>
</gene>
<sequence length="66" mass="7182">MSGFFLFADVAQEVGSEIAACDWSKGSWSRFKLPRNGRSCITLHRTAEARAKLLNDGTKPAALPTV</sequence>
<dbReference type="AlphaFoldDB" id="A0A6A4C5C2"/>
<protein>
    <submittedName>
        <fullName evidence="1">Uncharacterized protein</fullName>
    </submittedName>
</protein>
<evidence type="ECO:0000313" key="2">
    <source>
        <dbReference type="Proteomes" id="UP000434957"/>
    </source>
</evidence>
<organism evidence="1 2">
    <name type="scientific">Phytophthora rubi</name>
    <dbReference type="NCBI Taxonomy" id="129364"/>
    <lineage>
        <taxon>Eukaryota</taxon>
        <taxon>Sar</taxon>
        <taxon>Stramenopiles</taxon>
        <taxon>Oomycota</taxon>
        <taxon>Peronosporomycetes</taxon>
        <taxon>Peronosporales</taxon>
        <taxon>Peronosporaceae</taxon>
        <taxon>Phytophthora</taxon>
    </lineage>
</organism>
<keyword evidence="2" id="KW-1185">Reference proteome</keyword>
<comment type="caution">
    <text evidence="1">The sequence shown here is derived from an EMBL/GenBank/DDBJ whole genome shotgun (WGS) entry which is preliminary data.</text>
</comment>
<name>A0A6A4C5C2_9STRA</name>
<proteinExistence type="predicted"/>
<accession>A0A6A4C5C2</accession>
<dbReference type="EMBL" id="QXFT01003469">
    <property type="protein sequence ID" value="KAE9285508.1"/>
    <property type="molecule type" value="Genomic_DNA"/>
</dbReference>
<reference evidence="1 2" key="1">
    <citation type="submission" date="2018-08" db="EMBL/GenBank/DDBJ databases">
        <title>Genomic investigation of the strawberry pathogen Phytophthora fragariae indicates pathogenicity is determined by transcriptional variation in three key races.</title>
        <authorList>
            <person name="Adams T.M."/>
            <person name="Armitage A.D."/>
            <person name="Sobczyk M.K."/>
            <person name="Bates H.J."/>
            <person name="Dunwell J.M."/>
            <person name="Nellist C.F."/>
            <person name="Harrison R.J."/>
        </authorList>
    </citation>
    <scope>NUCLEOTIDE SEQUENCE [LARGE SCALE GENOMIC DNA]</scope>
    <source>
        <strain evidence="1 2">SCRP333</strain>
    </source>
</reference>